<feature type="transmembrane region" description="Helical" evidence="1">
    <location>
        <begin position="78"/>
        <end position="98"/>
    </location>
</feature>
<proteinExistence type="predicted"/>
<dbReference type="AlphaFoldDB" id="A0A238UDW7"/>
<evidence type="ECO:0008006" key="4">
    <source>
        <dbReference type="Google" id="ProtNLM"/>
    </source>
</evidence>
<organism evidence="2 3">
    <name type="scientific">Tenacibaculum jejuense</name>
    <dbReference type="NCBI Taxonomy" id="584609"/>
    <lineage>
        <taxon>Bacteria</taxon>
        <taxon>Pseudomonadati</taxon>
        <taxon>Bacteroidota</taxon>
        <taxon>Flavobacteriia</taxon>
        <taxon>Flavobacteriales</taxon>
        <taxon>Flavobacteriaceae</taxon>
        <taxon>Tenacibaculum</taxon>
    </lineage>
</organism>
<evidence type="ECO:0000313" key="3">
    <source>
        <dbReference type="Proteomes" id="UP000215214"/>
    </source>
</evidence>
<dbReference type="RefSeq" id="WP_095073562.1">
    <property type="nucleotide sequence ID" value="NZ_LT899436.1"/>
</dbReference>
<feature type="transmembrane region" description="Helical" evidence="1">
    <location>
        <begin position="192"/>
        <end position="212"/>
    </location>
</feature>
<evidence type="ECO:0000313" key="2">
    <source>
        <dbReference type="EMBL" id="SNR16778.1"/>
    </source>
</evidence>
<protein>
    <recommendedName>
        <fullName evidence="4">DoxX family protein</fullName>
    </recommendedName>
</protein>
<feature type="transmembrane region" description="Helical" evidence="1">
    <location>
        <begin position="21"/>
        <end position="39"/>
    </location>
</feature>
<gene>
    <name evidence="2" type="ORF">TJEJU_3122</name>
</gene>
<feature type="transmembrane region" description="Helical" evidence="1">
    <location>
        <begin position="271"/>
        <end position="292"/>
    </location>
</feature>
<dbReference type="EMBL" id="LT899436">
    <property type="protein sequence ID" value="SNR16778.1"/>
    <property type="molecule type" value="Genomic_DNA"/>
</dbReference>
<evidence type="ECO:0000256" key="1">
    <source>
        <dbReference type="SAM" id="Phobius"/>
    </source>
</evidence>
<feature type="transmembrane region" description="Helical" evidence="1">
    <location>
        <begin position="218"/>
        <end position="234"/>
    </location>
</feature>
<accession>A0A238UDW7</accession>
<name>A0A238UDW7_9FLAO</name>
<dbReference type="KEGG" id="tje:TJEJU_3122"/>
<keyword evidence="1" id="KW-0812">Transmembrane</keyword>
<keyword evidence="1" id="KW-0472">Membrane</keyword>
<reference evidence="2 3" key="1">
    <citation type="submission" date="2017-07" db="EMBL/GenBank/DDBJ databases">
        <authorList>
            <person name="Sun Z.S."/>
            <person name="Albrecht U."/>
            <person name="Echele G."/>
            <person name="Lee C.C."/>
        </authorList>
    </citation>
    <scope>NUCLEOTIDE SEQUENCE [LARGE SCALE GENOMIC DNA]</scope>
    <source>
        <strain evidence="3">type strain: KCTC 22618</strain>
    </source>
</reference>
<keyword evidence="1" id="KW-1133">Transmembrane helix</keyword>
<sequence length="422" mass="50255">MNSDLKTPRKLLKSFLTRFTLLYFIFYIYPYGFEYIYGIERDDFSIWRKITMWFSETFLGWELNEKLLYNGIDSRYDYSRFLLIAILSIILTILWIFIESKLKKNYNTKVKSFLRIMLRYHVGFTLVLYGFGKVFMTQFGRMDVASLESTIGEYSGMSFLWTFMSHSKLYTMTTGWVEVVGGVLILFRRTTFLGSFILFIAMFNVVIIDIGYDVSVKMFAIHLFVMDVILLWYYRKVLINMFVFNKNTESKNEPILFTNVKSKQIRKFIKPVLLVAYTISLFFFTRMSLGYYKTNDNPSITGFFKVNEQRINGDSINIPNQKKWKSLLINGSSWQIGNITVQKENNSKSYYSFKADTISKEIILKNRRDSTNTFTLNYKQSNKKTFVFNGVIENDTIWFKTQRKTKEDYRLMRKVRWIRDLK</sequence>
<keyword evidence="3" id="KW-1185">Reference proteome</keyword>
<feature type="transmembrane region" description="Helical" evidence="1">
    <location>
        <begin position="169"/>
        <end position="187"/>
    </location>
</feature>
<feature type="transmembrane region" description="Helical" evidence="1">
    <location>
        <begin position="118"/>
        <end position="136"/>
    </location>
</feature>
<dbReference type="OrthoDB" id="102112at2"/>
<dbReference type="Proteomes" id="UP000215214">
    <property type="component" value="Chromosome TJEJU"/>
</dbReference>